<protein>
    <submittedName>
        <fullName evidence="1">Uncharacterized protein</fullName>
    </submittedName>
</protein>
<proteinExistence type="predicted"/>
<organism evidence="1">
    <name type="scientific">marine metagenome</name>
    <dbReference type="NCBI Taxonomy" id="408172"/>
    <lineage>
        <taxon>unclassified sequences</taxon>
        <taxon>metagenomes</taxon>
        <taxon>ecological metagenomes</taxon>
    </lineage>
</organism>
<sequence>MNRKNRTAEPSGGLPDLVSAMSFLGPSQIPETRCFARAWDAAHPFDSSPPQ</sequence>
<gene>
    <name evidence="1" type="ORF">METZ01_LOCUS78906</name>
</gene>
<dbReference type="AlphaFoldDB" id="A0A381UCU9"/>
<name>A0A381UCU9_9ZZZZ</name>
<accession>A0A381UCU9</accession>
<dbReference type="EMBL" id="UINC01006193">
    <property type="protein sequence ID" value="SVA26052.1"/>
    <property type="molecule type" value="Genomic_DNA"/>
</dbReference>
<reference evidence="1" key="1">
    <citation type="submission" date="2018-05" db="EMBL/GenBank/DDBJ databases">
        <authorList>
            <person name="Lanie J.A."/>
            <person name="Ng W.-L."/>
            <person name="Kazmierczak K.M."/>
            <person name="Andrzejewski T.M."/>
            <person name="Davidsen T.M."/>
            <person name="Wayne K.J."/>
            <person name="Tettelin H."/>
            <person name="Glass J.I."/>
            <person name="Rusch D."/>
            <person name="Podicherti R."/>
            <person name="Tsui H.-C.T."/>
            <person name="Winkler M.E."/>
        </authorList>
    </citation>
    <scope>NUCLEOTIDE SEQUENCE</scope>
</reference>
<evidence type="ECO:0000313" key="1">
    <source>
        <dbReference type="EMBL" id="SVA26052.1"/>
    </source>
</evidence>